<evidence type="ECO:0000313" key="2">
    <source>
        <dbReference type="Proteomes" id="UP000033200"/>
    </source>
</evidence>
<name>A0A097EDK0_9SPHN</name>
<dbReference type="InterPro" id="IPR046736">
    <property type="entry name" value="DUF6628"/>
</dbReference>
<evidence type="ECO:0000313" key="1">
    <source>
        <dbReference type="EMBL" id="AIT05646.1"/>
    </source>
</evidence>
<dbReference type="EMBL" id="CP009571">
    <property type="protein sequence ID" value="AIT05646.1"/>
    <property type="molecule type" value="Genomic_DNA"/>
</dbReference>
<dbReference type="eggNOG" id="ENOG50319YX">
    <property type="taxonomic scope" value="Bacteria"/>
</dbReference>
<reference evidence="1 2" key="1">
    <citation type="submission" date="2014-09" db="EMBL/GenBank/DDBJ databases">
        <title>Using Illumina technology Improving SMRT sequencing Genome Assembly by RASTools.</title>
        <authorList>
            <person name="Zhou Y."/>
            <person name="Ma T."/>
            <person name="Liu T."/>
        </authorList>
    </citation>
    <scope>NUCLEOTIDE SEQUENCE [LARGE SCALE GENOMIC DNA]</scope>
    <source>
        <strain evidence="1 2">ATCC 55669</strain>
    </source>
</reference>
<accession>A0A097EDK0</accession>
<organism evidence="1 2">
    <name type="scientific">Sphingomonas taxi</name>
    <dbReference type="NCBI Taxonomy" id="1549858"/>
    <lineage>
        <taxon>Bacteria</taxon>
        <taxon>Pseudomonadati</taxon>
        <taxon>Pseudomonadota</taxon>
        <taxon>Alphaproteobacteria</taxon>
        <taxon>Sphingomonadales</taxon>
        <taxon>Sphingomonadaceae</taxon>
        <taxon>Sphingomonas</taxon>
    </lineage>
</organism>
<sequence length="142" mass="14867">MSDLTTTIAALPYALPACPNARIALFALRRMGAQGLHDARASHALFTAFGQEFRRPLVLMRALMADLAGTAAGTIAIAPCCCARMTAAERTMLTILARVETAPDTARLLLGDLLGVRRVDAVLASVAAVATAFADDGRPICV</sequence>
<dbReference type="HOGENOM" id="CLU_148699_0_0_5"/>
<keyword evidence="2" id="KW-1185">Reference proteome</keyword>
<gene>
    <name evidence="1" type="ORF">MC45_03645</name>
</gene>
<proteinExistence type="predicted"/>
<dbReference type="Proteomes" id="UP000033200">
    <property type="component" value="Chromosome"/>
</dbReference>
<dbReference type="STRING" id="1549858.MC45_03645"/>
<dbReference type="RefSeq" id="WP_038659638.1">
    <property type="nucleotide sequence ID" value="NZ_CP009571.1"/>
</dbReference>
<dbReference type="KEGG" id="stax:MC45_03645"/>
<protein>
    <submittedName>
        <fullName evidence="1">Uncharacterized protein</fullName>
    </submittedName>
</protein>
<dbReference type="Pfam" id="PF20333">
    <property type="entry name" value="DUF6628"/>
    <property type="match status" value="1"/>
</dbReference>
<dbReference type="AlphaFoldDB" id="A0A097EDK0"/>